<gene>
    <name evidence="6" type="ORF">LZ495_35490</name>
</gene>
<dbReference type="Gene3D" id="3.30.450.40">
    <property type="match status" value="1"/>
</dbReference>
<organism evidence="6 7">
    <name type="scientific">Yinghuangia soli</name>
    <dbReference type="NCBI Taxonomy" id="2908204"/>
    <lineage>
        <taxon>Bacteria</taxon>
        <taxon>Bacillati</taxon>
        <taxon>Actinomycetota</taxon>
        <taxon>Actinomycetes</taxon>
        <taxon>Kitasatosporales</taxon>
        <taxon>Streptomycetaceae</taxon>
        <taxon>Yinghuangia</taxon>
    </lineage>
</organism>
<evidence type="ECO:0000256" key="2">
    <source>
        <dbReference type="ARBA" id="ARBA00023125"/>
    </source>
</evidence>
<dbReference type="PROSITE" id="PS51077">
    <property type="entry name" value="HTH_ICLR"/>
    <property type="match status" value="1"/>
</dbReference>
<comment type="caution">
    <text evidence="6">The sequence shown here is derived from an EMBL/GenBank/DDBJ whole genome shotgun (WGS) entry which is preliminary data.</text>
</comment>
<keyword evidence="1" id="KW-0805">Transcription regulation</keyword>
<evidence type="ECO:0000256" key="1">
    <source>
        <dbReference type="ARBA" id="ARBA00023015"/>
    </source>
</evidence>
<protein>
    <submittedName>
        <fullName evidence="6">IclR family transcriptional regulator</fullName>
    </submittedName>
</protein>
<dbReference type="InterPro" id="IPR050707">
    <property type="entry name" value="HTH_MetabolicPath_Reg"/>
</dbReference>
<dbReference type="Pfam" id="PF01614">
    <property type="entry name" value="IclR_C"/>
    <property type="match status" value="1"/>
</dbReference>
<dbReference type="PROSITE" id="PS51078">
    <property type="entry name" value="ICLR_ED"/>
    <property type="match status" value="1"/>
</dbReference>
<dbReference type="InterPro" id="IPR029016">
    <property type="entry name" value="GAF-like_dom_sf"/>
</dbReference>
<dbReference type="InterPro" id="IPR014757">
    <property type="entry name" value="Tscrpt_reg_IclR_C"/>
</dbReference>
<name>A0AA41Q863_9ACTN</name>
<feature type="domain" description="IclR-ED" evidence="5">
    <location>
        <begin position="70"/>
        <end position="249"/>
    </location>
</feature>
<reference evidence="6" key="1">
    <citation type="submission" date="2022-01" db="EMBL/GenBank/DDBJ databases">
        <title>Genome-Based Taxonomic Classification of the Phylum Actinobacteria.</title>
        <authorList>
            <person name="Gao Y."/>
        </authorList>
    </citation>
    <scope>NUCLEOTIDE SEQUENCE</scope>
    <source>
        <strain evidence="6">KLBMP 8922</strain>
    </source>
</reference>
<sequence>MSDARARRSSGDRLLDILGVFTPGRSALTLTEIAGHTGLPLTTAHRLVATLARWGALERGDDGVYHVGLRLWEVASLAPRGVGLREAAMPFLEDLYEATHENVQLAVRDGMDAVYVERIFGRSAVGVHTRVGARWPLHATGVGLVLLAYGPAELQEAYCARPLERFTRFTVTDPGELRRVLAQVRLENCAVSSRQITEDAVSVAAPVRDTKGAVTAAVSLVVPAAGTDPRRLIAAVRFAGLGIGRALGGDAGGGPDDA</sequence>
<accession>A0AA41Q863</accession>
<evidence type="ECO:0000313" key="7">
    <source>
        <dbReference type="Proteomes" id="UP001165378"/>
    </source>
</evidence>
<dbReference type="SUPFAM" id="SSF55781">
    <property type="entry name" value="GAF domain-like"/>
    <property type="match status" value="1"/>
</dbReference>
<evidence type="ECO:0000259" key="4">
    <source>
        <dbReference type="PROSITE" id="PS51077"/>
    </source>
</evidence>
<keyword evidence="2" id="KW-0238">DNA-binding</keyword>
<dbReference type="PANTHER" id="PTHR30136">
    <property type="entry name" value="HELIX-TURN-HELIX TRANSCRIPTIONAL REGULATOR, ICLR FAMILY"/>
    <property type="match status" value="1"/>
</dbReference>
<keyword evidence="7" id="KW-1185">Reference proteome</keyword>
<dbReference type="GO" id="GO:0003700">
    <property type="term" value="F:DNA-binding transcription factor activity"/>
    <property type="evidence" value="ECO:0007669"/>
    <property type="project" value="TreeGrafter"/>
</dbReference>
<dbReference type="SUPFAM" id="SSF46785">
    <property type="entry name" value="Winged helix' DNA-binding domain"/>
    <property type="match status" value="1"/>
</dbReference>
<dbReference type="GO" id="GO:0045892">
    <property type="term" value="P:negative regulation of DNA-templated transcription"/>
    <property type="evidence" value="ECO:0007669"/>
    <property type="project" value="TreeGrafter"/>
</dbReference>
<dbReference type="PANTHER" id="PTHR30136:SF24">
    <property type="entry name" value="HTH-TYPE TRANSCRIPTIONAL REPRESSOR ALLR"/>
    <property type="match status" value="1"/>
</dbReference>
<dbReference type="Gene3D" id="1.10.10.10">
    <property type="entry name" value="Winged helix-like DNA-binding domain superfamily/Winged helix DNA-binding domain"/>
    <property type="match status" value="1"/>
</dbReference>
<feature type="domain" description="HTH iclR-type" evidence="4">
    <location>
        <begin position="8"/>
        <end position="69"/>
    </location>
</feature>
<keyword evidence="3" id="KW-0804">Transcription</keyword>
<evidence type="ECO:0000256" key="3">
    <source>
        <dbReference type="ARBA" id="ARBA00023163"/>
    </source>
</evidence>
<dbReference type="AlphaFoldDB" id="A0AA41Q863"/>
<dbReference type="InterPro" id="IPR005471">
    <property type="entry name" value="Tscrpt_reg_IclR_N"/>
</dbReference>
<evidence type="ECO:0000313" key="6">
    <source>
        <dbReference type="EMBL" id="MCF2532491.1"/>
    </source>
</evidence>
<dbReference type="GO" id="GO:0003677">
    <property type="term" value="F:DNA binding"/>
    <property type="evidence" value="ECO:0007669"/>
    <property type="project" value="UniProtKB-KW"/>
</dbReference>
<dbReference type="InterPro" id="IPR036388">
    <property type="entry name" value="WH-like_DNA-bd_sf"/>
</dbReference>
<dbReference type="Pfam" id="PF09339">
    <property type="entry name" value="HTH_IclR"/>
    <property type="match status" value="1"/>
</dbReference>
<dbReference type="SMART" id="SM00346">
    <property type="entry name" value="HTH_ICLR"/>
    <property type="match status" value="1"/>
</dbReference>
<dbReference type="InterPro" id="IPR036390">
    <property type="entry name" value="WH_DNA-bd_sf"/>
</dbReference>
<dbReference type="EMBL" id="JAKFHA010000034">
    <property type="protein sequence ID" value="MCF2532491.1"/>
    <property type="molecule type" value="Genomic_DNA"/>
</dbReference>
<dbReference type="Proteomes" id="UP001165378">
    <property type="component" value="Unassembled WGS sequence"/>
</dbReference>
<proteinExistence type="predicted"/>
<evidence type="ECO:0000259" key="5">
    <source>
        <dbReference type="PROSITE" id="PS51078"/>
    </source>
</evidence>